<accession>A0A0S4U043</accession>
<proteinExistence type="predicted"/>
<gene>
    <name evidence="1" type="ORF">RUN39_v1_1350004</name>
</gene>
<name>A0A0S4U043_RALSL</name>
<dbReference type="EMBL" id="LN899819">
    <property type="protein sequence ID" value="CUV15443.1"/>
    <property type="molecule type" value="Genomic_DNA"/>
</dbReference>
<dbReference type="AlphaFoldDB" id="A0A0S4U043"/>
<sequence>MIGSAITWRGAYDPAGVFPPGWRTAGVATTEQATITSPATQRMEARGEVFRIDISSGGSRIWDGDIGGI</sequence>
<reference evidence="1" key="1">
    <citation type="submission" date="2015-10" db="EMBL/GenBank/DDBJ databases">
        <authorList>
            <person name="Gilbert D.G."/>
        </authorList>
    </citation>
    <scope>NUCLEOTIDE SEQUENCE</scope>
    <source>
        <strain evidence="1">Phyl III-seqv23</strain>
    </source>
</reference>
<evidence type="ECO:0000313" key="1">
    <source>
        <dbReference type="EMBL" id="CUV15443.1"/>
    </source>
</evidence>
<protein>
    <submittedName>
        <fullName evidence="1">Uncharacterized protein</fullName>
    </submittedName>
</protein>
<organism evidence="1">
    <name type="scientific">Ralstonia solanacearum</name>
    <name type="common">Pseudomonas solanacearum</name>
    <dbReference type="NCBI Taxonomy" id="305"/>
    <lineage>
        <taxon>Bacteria</taxon>
        <taxon>Pseudomonadati</taxon>
        <taxon>Pseudomonadota</taxon>
        <taxon>Betaproteobacteria</taxon>
        <taxon>Burkholderiales</taxon>
        <taxon>Burkholderiaceae</taxon>
        <taxon>Ralstonia</taxon>
        <taxon>Ralstonia solanacearum species complex</taxon>
    </lineage>
</organism>